<feature type="non-terminal residue" evidence="2">
    <location>
        <position position="103"/>
    </location>
</feature>
<comment type="caution">
    <text evidence="2">The sequence shown here is derived from an EMBL/GenBank/DDBJ whole genome shotgun (WGS) entry which is preliminary data.</text>
</comment>
<evidence type="ECO:0000313" key="2">
    <source>
        <dbReference type="EMBL" id="GMR51960.1"/>
    </source>
</evidence>
<dbReference type="EMBL" id="BTRK01000005">
    <property type="protein sequence ID" value="GMR51960.1"/>
    <property type="molecule type" value="Genomic_DNA"/>
</dbReference>
<dbReference type="Proteomes" id="UP001328107">
    <property type="component" value="Unassembled WGS sequence"/>
</dbReference>
<feature type="signal peptide" evidence="1">
    <location>
        <begin position="1"/>
        <end position="15"/>
    </location>
</feature>
<keyword evidence="3" id="KW-1185">Reference proteome</keyword>
<protein>
    <submittedName>
        <fullName evidence="2">Uncharacterized protein</fullName>
    </submittedName>
</protein>
<evidence type="ECO:0000256" key="1">
    <source>
        <dbReference type="SAM" id="SignalP"/>
    </source>
</evidence>
<keyword evidence="1" id="KW-0732">Signal</keyword>
<evidence type="ECO:0000313" key="3">
    <source>
        <dbReference type="Proteomes" id="UP001328107"/>
    </source>
</evidence>
<reference evidence="3" key="1">
    <citation type="submission" date="2022-10" db="EMBL/GenBank/DDBJ databases">
        <title>Genome assembly of Pristionchus species.</title>
        <authorList>
            <person name="Yoshida K."/>
            <person name="Sommer R.J."/>
        </authorList>
    </citation>
    <scope>NUCLEOTIDE SEQUENCE [LARGE SCALE GENOMIC DNA]</scope>
    <source>
        <strain evidence="3">RS5460</strain>
    </source>
</reference>
<feature type="chain" id="PRO_5042859410" evidence="1">
    <location>
        <begin position="16"/>
        <end position="103"/>
    </location>
</feature>
<organism evidence="2 3">
    <name type="scientific">Pristionchus mayeri</name>
    <dbReference type="NCBI Taxonomy" id="1317129"/>
    <lineage>
        <taxon>Eukaryota</taxon>
        <taxon>Metazoa</taxon>
        <taxon>Ecdysozoa</taxon>
        <taxon>Nematoda</taxon>
        <taxon>Chromadorea</taxon>
        <taxon>Rhabditida</taxon>
        <taxon>Rhabditina</taxon>
        <taxon>Diplogasteromorpha</taxon>
        <taxon>Diplogasteroidea</taxon>
        <taxon>Neodiplogasteridae</taxon>
        <taxon>Pristionchus</taxon>
    </lineage>
</organism>
<feature type="non-terminal residue" evidence="2">
    <location>
        <position position="1"/>
    </location>
</feature>
<sequence length="103" mass="11528">RVPMLLICIISVAVSAPYRETGEDTRSTLEKSIQVLRNAVTVLEGGYMILYGEDAPIVDYADKTTFHTELVNVVYHQVARNEPGYIDNGNPQEKTLVKIAKYL</sequence>
<accession>A0AAN5I5D2</accession>
<gene>
    <name evidence="2" type="ORF">PMAYCL1PPCAC_22155</name>
</gene>
<dbReference type="AlphaFoldDB" id="A0AAN5I5D2"/>
<proteinExistence type="predicted"/>
<name>A0AAN5I5D2_9BILA</name>